<keyword evidence="2" id="KW-0067">ATP-binding</keyword>
<dbReference type="GO" id="GO:0005524">
    <property type="term" value="F:ATP binding"/>
    <property type="evidence" value="ECO:0007669"/>
    <property type="project" value="UniProtKB-KW"/>
</dbReference>
<keyword evidence="2" id="KW-0547">Nucleotide-binding</keyword>
<dbReference type="AlphaFoldDB" id="A0A2S0VYJ1"/>
<sequence length="503" mass="56744">MTSISEKLAHSLEQLKQLQDNGAVALQSKVLERADRERLVKHGFIKEVMRGWYIPSSPDEQLGDSTSWYTSFWDFCAAYLDERLEQNWCLSPEQSIQIHIGDKTVPAQLLVRSPKGRNKPTTLLHNTSVFDVRAALPSGDQLAIVDGLRVYSVAACLVFCSKSFFAQKPTQMRTLLSMLTDASELLAILLSGGHVTSAGRLAGALRNIGRNTIADNIIKGMDAADYKVKAVDPFEDDTQITFDRRDTSPYSNRLRLMWNNMRENVIEYFPQVPHSTINIQAYLTELEDKFVTDAYHSLSIEGYRVTHDLIEHVRSGNWDPERSDESKKHLDAMAAKGYWDAFQQVKAAVERVLKGENAGQVLEDSHTDWYLKLFSPSVAAGIVKQADLAGYRTGPVFIRQSRHTPPSRSALRDMMPTLFDLLIEEQNIAVRVVLGHFMFVYIHPYFDGNGRMGRFIMNLMMASGGIAWTVVPVERREEYMAALEIASVDNDIIPFTKFIASLL</sequence>
<keyword evidence="5" id="KW-1185">Reference proteome</keyword>
<geneLocation type="plasmid" evidence="4">
    <name>unnamed1</name>
</geneLocation>
<dbReference type="Proteomes" id="UP000244441">
    <property type="component" value="Plasmid unnamed1"/>
</dbReference>
<dbReference type="SUPFAM" id="SSF140931">
    <property type="entry name" value="Fic-like"/>
    <property type="match status" value="1"/>
</dbReference>
<reference evidence="4 5" key="1">
    <citation type="submission" date="2018-01" db="EMBL/GenBank/DDBJ databases">
        <title>Genome sequence of a Cantenovulum-like bacteria.</title>
        <authorList>
            <person name="Tan W.R."/>
            <person name="Lau N.-S."/>
            <person name="Go F."/>
            <person name="Amirul A.-A.A."/>
        </authorList>
    </citation>
    <scope>NUCLEOTIDE SEQUENCE [LARGE SCALE GENOMIC DNA]</scope>
    <source>
        <strain evidence="4 5">CCB-QB4</strain>
        <plasmid evidence="5">Plasmid unnamed1</plasmid>
    </source>
</reference>
<keyword evidence="4" id="KW-0614">Plasmid</keyword>
<evidence type="ECO:0000256" key="2">
    <source>
        <dbReference type="PIRSR" id="PIRSR640198-2"/>
    </source>
</evidence>
<gene>
    <name evidence="4" type="ORF">C2869_22170</name>
</gene>
<dbReference type="OrthoDB" id="9807853at2"/>
<dbReference type="InterPro" id="IPR040198">
    <property type="entry name" value="Fido_containing"/>
</dbReference>
<evidence type="ECO:0000259" key="3">
    <source>
        <dbReference type="PROSITE" id="PS51459"/>
    </source>
</evidence>
<feature type="active site" evidence="1">
    <location>
        <position position="443"/>
    </location>
</feature>
<proteinExistence type="predicted"/>
<feature type="domain" description="Fido" evidence="3">
    <location>
        <begin position="357"/>
        <end position="501"/>
    </location>
</feature>
<dbReference type="InterPro" id="IPR036597">
    <property type="entry name" value="Fido-like_dom_sf"/>
</dbReference>
<evidence type="ECO:0000256" key="1">
    <source>
        <dbReference type="PIRSR" id="PIRSR640198-1"/>
    </source>
</evidence>
<evidence type="ECO:0000313" key="4">
    <source>
        <dbReference type="EMBL" id="AWB69210.1"/>
    </source>
</evidence>
<dbReference type="Pfam" id="PF02661">
    <property type="entry name" value="Fic"/>
    <property type="match status" value="1"/>
</dbReference>
<evidence type="ECO:0000313" key="5">
    <source>
        <dbReference type="Proteomes" id="UP000244441"/>
    </source>
</evidence>
<dbReference type="InterPro" id="IPR003812">
    <property type="entry name" value="Fido"/>
</dbReference>
<dbReference type="KEGG" id="cate:C2869_22170"/>
<dbReference type="EMBL" id="CP026605">
    <property type="protein sequence ID" value="AWB69210.1"/>
    <property type="molecule type" value="Genomic_DNA"/>
</dbReference>
<name>A0A2S0VYJ1_9ALTE</name>
<protein>
    <submittedName>
        <fullName evidence="4">Cell filamentation protein Fic</fullName>
    </submittedName>
</protein>
<feature type="binding site" evidence="2">
    <location>
        <begin position="447"/>
        <end position="454"/>
    </location>
    <ligand>
        <name>ATP</name>
        <dbReference type="ChEBI" id="CHEBI:30616"/>
    </ligand>
</feature>
<dbReference type="PANTHER" id="PTHR13504:SF38">
    <property type="entry name" value="FIDO DOMAIN-CONTAINING PROTEIN"/>
    <property type="match status" value="1"/>
</dbReference>
<dbReference type="PANTHER" id="PTHR13504">
    <property type="entry name" value="FIDO DOMAIN-CONTAINING PROTEIN DDB_G0283145"/>
    <property type="match status" value="1"/>
</dbReference>
<organism evidence="4 5">
    <name type="scientific">Saccharobesus litoralis</name>
    <dbReference type="NCBI Taxonomy" id="2172099"/>
    <lineage>
        <taxon>Bacteria</taxon>
        <taxon>Pseudomonadati</taxon>
        <taxon>Pseudomonadota</taxon>
        <taxon>Gammaproteobacteria</taxon>
        <taxon>Alteromonadales</taxon>
        <taxon>Alteromonadaceae</taxon>
        <taxon>Saccharobesus</taxon>
    </lineage>
</organism>
<dbReference type="RefSeq" id="WP_108605247.1">
    <property type="nucleotide sequence ID" value="NZ_CP026605.1"/>
</dbReference>
<dbReference type="Gene3D" id="1.10.3290.10">
    <property type="entry name" value="Fido-like domain"/>
    <property type="match status" value="1"/>
</dbReference>
<dbReference type="PROSITE" id="PS51459">
    <property type="entry name" value="FIDO"/>
    <property type="match status" value="1"/>
</dbReference>
<accession>A0A2S0VYJ1</accession>